<comment type="catalytic activity">
    <reaction evidence="1 19">
        <text>2 a phenolic donor + H2O2 = 2 a phenolic radical donor + 2 H2O</text>
        <dbReference type="Rhea" id="RHEA:56136"/>
        <dbReference type="ChEBI" id="CHEBI:15377"/>
        <dbReference type="ChEBI" id="CHEBI:16240"/>
        <dbReference type="ChEBI" id="CHEBI:139520"/>
        <dbReference type="ChEBI" id="CHEBI:139521"/>
        <dbReference type="EC" id="1.11.1.7"/>
    </reaction>
</comment>
<evidence type="ECO:0000313" key="21">
    <source>
        <dbReference type="EMBL" id="KAJ7952931.1"/>
    </source>
</evidence>
<organism evidence="21 22">
    <name type="scientific">Quillaja saponaria</name>
    <name type="common">Soap bark tree</name>
    <dbReference type="NCBI Taxonomy" id="32244"/>
    <lineage>
        <taxon>Eukaryota</taxon>
        <taxon>Viridiplantae</taxon>
        <taxon>Streptophyta</taxon>
        <taxon>Embryophyta</taxon>
        <taxon>Tracheophyta</taxon>
        <taxon>Spermatophyta</taxon>
        <taxon>Magnoliopsida</taxon>
        <taxon>eudicotyledons</taxon>
        <taxon>Gunneridae</taxon>
        <taxon>Pentapetalae</taxon>
        <taxon>rosids</taxon>
        <taxon>fabids</taxon>
        <taxon>Fabales</taxon>
        <taxon>Quillajaceae</taxon>
        <taxon>Quillaja</taxon>
    </lineage>
</organism>
<keyword evidence="5 19" id="KW-0575">Peroxidase</keyword>
<dbReference type="PRINTS" id="PR00458">
    <property type="entry name" value="PEROXIDASE"/>
</dbReference>
<feature type="disulfide bond" evidence="18">
    <location>
        <begin position="69"/>
        <end position="74"/>
    </location>
</feature>
<evidence type="ECO:0000256" key="7">
    <source>
        <dbReference type="ARBA" id="ARBA00022723"/>
    </source>
</evidence>
<evidence type="ECO:0000256" key="18">
    <source>
        <dbReference type="PIRSR" id="PIRSR600823-5"/>
    </source>
</evidence>
<keyword evidence="13 19" id="KW-0376">Hydrogen peroxide</keyword>
<dbReference type="InterPro" id="IPR010255">
    <property type="entry name" value="Haem_peroxidase_sf"/>
</dbReference>
<evidence type="ECO:0000256" key="10">
    <source>
        <dbReference type="ARBA" id="ARBA00023004"/>
    </source>
</evidence>
<comment type="caution">
    <text evidence="21">The sequence shown here is derived from an EMBL/GenBank/DDBJ whole genome shotgun (WGS) entry which is preliminary data.</text>
</comment>
<feature type="binding site" evidence="16">
    <location>
        <position position="71"/>
    </location>
    <ligand>
        <name>Ca(2+)</name>
        <dbReference type="ChEBI" id="CHEBI:29108"/>
        <label>1</label>
    </ligand>
</feature>
<feature type="disulfide bond" evidence="18">
    <location>
        <begin position="200"/>
        <end position="232"/>
    </location>
</feature>
<protein>
    <recommendedName>
        <fullName evidence="4 19">Peroxidase</fullName>
        <ecNumber evidence="4 19">1.11.1.7</ecNumber>
    </recommendedName>
</protein>
<dbReference type="GO" id="GO:0140825">
    <property type="term" value="F:lactoperoxidase activity"/>
    <property type="evidence" value="ECO:0007669"/>
    <property type="project" value="UniProtKB-EC"/>
</dbReference>
<evidence type="ECO:0000256" key="12">
    <source>
        <dbReference type="ARBA" id="ARBA00023180"/>
    </source>
</evidence>
<dbReference type="InterPro" id="IPR002016">
    <property type="entry name" value="Haem_peroxidase"/>
</dbReference>
<feature type="binding site" evidence="16">
    <location>
        <position position="75"/>
    </location>
    <ligand>
        <name>Ca(2+)</name>
        <dbReference type="ChEBI" id="CHEBI:29108"/>
        <label>1</label>
    </ligand>
</feature>
<feature type="binding site" evidence="16">
    <location>
        <position position="254"/>
    </location>
    <ligand>
        <name>Ca(2+)</name>
        <dbReference type="ChEBI" id="CHEBI:29108"/>
        <label>2</label>
    </ligand>
</feature>
<evidence type="ECO:0000256" key="2">
    <source>
        <dbReference type="ARBA" id="ARBA00002322"/>
    </source>
</evidence>
<evidence type="ECO:0000259" key="20">
    <source>
        <dbReference type="PROSITE" id="PS50873"/>
    </source>
</evidence>
<feature type="binding site" evidence="16">
    <location>
        <position position="68"/>
    </location>
    <ligand>
        <name>Ca(2+)</name>
        <dbReference type="ChEBI" id="CHEBI:29108"/>
        <label>1</label>
    </ligand>
</feature>
<feature type="disulfide bond" evidence="18">
    <location>
        <begin position="36"/>
        <end position="116"/>
    </location>
</feature>
<dbReference type="InterPro" id="IPR033905">
    <property type="entry name" value="Secretory_peroxidase"/>
</dbReference>
<feature type="binding site" evidence="16">
    <location>
        <position position="246"/>
    </location>
    <ligand>
        <name>Ca(2+)</name>
        <dbReference type="ChEBI" id="CHEBI:29108"/>
        <label>2</label>
    </ligand>
</feature>
<evidence type="ECO:0000313" key="22">
    <source>
        <dbReference type="Proteomes" id="UP001163823"/>
    </source>
</evidence>
<dbReference type="FunFam" id="1.10.520.10:FF:000001">
    <property type="entry name" value="Peroxidase"/>
    <property type="match status" value="1"/>
</dbReference>
<dbReference type="Pfam" id="PF00141">
    <property type="entry name" value="peroxidase"/>
    <property type="match status" value="1"/>
</dbReference>
<keyword evidence="6 19" id="KW-0349">Heme</keyword>
<feature type="chain" id="PRO_5041768782" description="Peroxidase" evidence="19">
    <location>
        <begin position="26"/>
        <end position="326"/>
    </location>
</feature>
<comment type="cofactor">
    <cofactor evidence="16 19">
        <name>heme b</name>
        <dbReference type="ChEBI" id="CHEBI:60344"/>
    </cofactor>
    <text evidence="16 19">Binds 1 heme b (iron(II)-protoporphyrin IX) group per subunit.</text>
</comment>
<evidence type="ECO:0000256" key="8">
    <source>
        <dbReference type="ARBA" id="ARBA00022837"/>
    </source>
</evidence>
<evidence type="ECO:0000256" key="9">
    <source>
        <dbReference type="ARBA" id="ARBA00023002"/>
    </source>
</evidence>
<keyword evidence="19" id="KW-0732">Signal</keyword>
<dbReference type="CDD" id="cd00693">
    <property type="entry name" value="secretory_peroxidase"/>
    <property type="match status" value="1"/>
</dbReference>
<feature type="domain" description="Plant heme peroxidase family profile" evidence="20">
    <location>
        <begin position="26"/>
        <end position="326"/>
    </location>
</feature>
<dbReference type="KEGG" id="qsa:O6P43_024694"/>
<evidence type="ECO:0000256" key="16">
    <source>
        <dbReference type="PIRSR" id="PIRSR600823-3"/>
    </source>
</evidence>
<dbReference type="EMBL" id="JARAOO010000010">
    <property type="protein sequence ID" value="KAJ7952931.1"/>
    <property type="molecule type" value="Genomic_DNA"/>
</dbReference>
<evidence type="ECO:0000256" key="15">
    <source>
        <dbReference type="PIRSR" id="PIRSR600823-2"/>
    </source>
</evidence>
<dbReference type="InterPro" id="IPR000823">
    <property type="entry name" value="Peroxidase_pln"/>
</dbReference>
<feature type="site" description="Transition state stabilizer" evidence="17">
    <location>
        <position position="63"/>
    </location>
</feature>
<dbReference type="PRINTS" id="PR00461">
    <property type="entry name" value="PLPEROXIDASE"/>
</dbReference>
<dbReference type="Gene3D" id="1.10.520.10">
    <property type="match status" value="1"/>
</dbReference>
<feature type="active site" description="Proton acceptor" evidence="14">
    <location>
        <position position="67"/>
    </location>
</feature>
<feature type="signal peptide" evidence="19">
    <location>
        <begin position="1"/>
        <end position="25"/>
    </location>
</feature>
<dbReference type="GO" id="GO:0005576">
    <property type="term" value="C:extracellular region"/>
    <property type="evidence" value="ECO:0007669"/>
    <property type="project" value="UniProtKB-SubCell"/>
</dbReference>
<feature type="binding site" evidence="16">
    <location>
        <position position="194"/>
    </location>
    <ligand>
        <name>Ca(2+)</name>
        <dbReference type="ChEBI" id="CHEBI:29108"/>
        <label>2</label>
    </ligand>
</feature>
<dbReference type="PROSITE" id="PS50873">
    <property type="entry name" value="PEROXIDASE_4"/>
    <property type="match status" value="1"/>
</dbReference>
<evidence type="ECO:0000256" key="19">
    <source>
        <dbReference type="RuleBase" id="RU362060"/>
    </source>
</evidence>
<sequence>MEPNAHKHPPVFLLLLLFLSPIVFCQLDYKFYQYTCPNLLNIVRQGVQSAIANDTRIAASLLRLHFHDCFVNGCDGSLLLDDTDTFKGEKNASPNRNSVRGYEVIDTIKSALEKACPSTVSCTDIVTLAAREGVYLSGGQFWPVALGRRDGTTANETAANELPSPFESLDNIIKKFTFNKLDIKDVVVLSGAHTFGFAQCFLFKPRLFNFNGTGTSDPSLDASVLENLLRVCPNQDDSNTNLAPLDHVTTNKFDNFYYRNLVNNSGLLQTDQDLAGDSRTASLVIYYSKCPFTFLKDFGTSMVKMGNIGVLTGQNGEIRKNCRMVN</sequence>
<keyword evidence="22" id="KW-1185">Reference proteome</keyword>
<feature type="disulfide bond" evidence="18">
    <location>
        <begin position="122"/>
        <end position="322"/>
    </location>
</feature>
<keyword evidence="10 16" id="KW-0408">Iron</keyword>
<accession>A0AAD7PER8</accession>
<comment type="cofactor">
    <cofactor evidence="16 19">
        <name>Ca(2+)</name>
        <dbReference type="ChEBI" id="CHEBI:29108"/>
    </cofactor>
    <text evidence="16 19">Binds 2 calcium ions per subunit.</text>
</comment>
<keyword evidence="19" id="KW-0964">Secreted</keyword>
<dbReference type="GO" id="GO:0020037">
    <property type="term" value="F:heme binding"/>
    <property type="evidence" value="ECO:0007669"/>
    <property type="project" value="UniProtKB-UniRule"/>
</dbReference>
<evidence type="ECO:0000256" key="17">
    <source>
        <dbReference type="PIRSR" id="PIRSR600823-4"/>
    </source>
</evidence>
<keyword evidence="8 16" id="KW-0106">Calcium</keyword>
<dbReference type="GO" id="GO:0042744">
    <property type="term" value="P:hydrogen peroxide catabolic process"/>
    <property type="evidence" value="ECO:0007669"/>
    <property type="project" value="UniProtKB-KW"/>
</dbReference>
<feature type="binding site" evidence="16">
    <location>
        <position position="249"/>
    </location>
    <ligand>
        <name>Ca(2+)</name>
        <dbReference type="ChEBI" id="CHEBI:29108"/>
        <label>2</label>
    </ligand>
</feature>
<keyword evidence="9 19" id="KW-0560">Oxidoreductase</keyword>
<evidence type="ECO:0000256" key="1">
    <source>
        <dbReference type="ARBA" id="ARBA00000189"/>
    </source>
</evidence>
<keyword evidence="7 16" id="KW-0479">Metal-binding</keyword>
<comment type="similarity">
    <text evidence="19">Belongs to the peroxidase family. Classical plant (class III) peroxidase subfamily.</text>
</comment>
<evidence type="ECO:0000256" key="4">
    <source>
        <dbReference type="ARBA" id="ARBA00012313"/>
    </source>
</evidence>
<reference evidence="21" key="1">
    <citation type="journal article" date="2023" name="Science">
        <title>Elucidation of the pathway for biosynthesis of saponin adjuvants from the soapbark tree.</title>
        <authorList>
            <person name="Reed J."/>
            <person name="Orme A."/>
            <person name="El-Demerdash A."/>
            <person name="Owen C."/>
            <person name="Martin L.B.B."/>
            <person name="Misra R.C."/>
            <person name="Kikuchi S."/>
            <person name="Rejzek M."/>
            <person name="Martin A.C."/>
            <person name="Harkess A."/>
            <person name="Leebens-Mack J."/>
            <person name="Louveau T."/>
            <person name="Stephenson M.J."/>
            <person name="Osbourn A."/>
        </authorList>
    </citation>
    <scope>NUCLEOTIDE SEQUENCE</scope>
    <source>
        <strain evidence="21">S10</strain>
    </source>
</reference>
<dbReference type="AlphaFoldDB" id="A0AAD7PER8"/>
<feature type="binding site" evidence="15">
    <location>
        <position position="163"/>
    </location>
    <ligand>
        <name>substrate</name>
    </ligand>
</feature>
<dbReference type="EC" id="1.11.1.7" evidence="4 19"/>
<dbReference type="PANTHER" id="PTHR31388:SF180">
    <property type="entry name" value="PEROXIDASE"/>
    <property type="match status" value="1"/>
</dbReference>
<keyword evidence="12" id="KW-0325">Glycoprotein</keyword>
<dbReference type="SUPFAM" id="SSF48113">
    <property type="entry name" value="Heme-dependent peroxidases"/>
    <property type="match status" value="1"/>
</dbReference>
<comment type="similarity">
    <text evidence="3">Belongs to the peroxidase family. Ascorbate peroxidase subfamily.</text>
</comment>
<feature type="binding site" evidence="16">
    <location>
        <position position="77"/>
    </location>
    <ligand>
        <name>Ca(2+)</name>
        <dbReference type="ChEBI" id="CHEBI:29108"/>
        <label>1</label>
    </ligand>
</feature>
<evidence type="ECO:0000256" key="14">
    <source>
        <dbReference type="PIRSR" id="PIRSR600823-1"/>
    </source>
</evidence>
<dbReference type="Gene3D" id="1.10.420.10">
    <property type="entry name" value="Peroxidase, domain 2"/>
    <property type="match status" value="1"/>
</dbReference>
<keyword evidence="11 18" id="KW-1015">Disulfide bond</keyword>
<name>A0AAD7PER8_QUISA</name>
<dbReference type="FunFam" id="1.10.420.10:FF:000001">
    <property type="entry name" value="Peroxidase"/>
    <property type="match status" value="1"/>
</dbReference>
<dbReference type="PROSITE" id="PS00435">
    <property type="entry name" value="PEROXIDASE_1"/>
    <property type="match status" value="1"/>
</dbReference>
<comment type="subcellular location">
    <subcellularLocation>
        <location evidence="19">Secreted</location>
    </subcellularLocation>
</comment>
<dbReference type="GO" id="GO:0046872">
    <property type="term" value="F:metal ion binding"/>
    <property type="evidence" value="ECO:0007669"/>
    <property type="project" value="UniProtKB-UniRule"/>
</dbReference>
<feature type="binding site" description="axial binding residue" evidence="16">
    <location>
        <position position="193"/>
    </location>
    <ligand>
        <name>heme b</name>
        <dbReference type="ChEBI" id="CHEBI:60344"/>
    </ligand>
    <ligandPart>
        <name>Fe</name>
        <dbReference type="ChEBI" id="CHEBI:18248"/>
    </ligandPart>
</feature>
<evidence type="ECO:0000256" key="6">
    <source>
        <dbReference type="ARBA" id="ARBA00022617"/>
    </source>
</evidence>
<evidence type="ECO:0000256" key="3">
    <source>
        <dbReference type="ARBA" id="ARBA00006873"/>
    </source>
</evidence>
<dbReference type="GO" id="GO:0006979">
    <property type="term" value="P:response to oxidative stress"/>
    <property type="evidence" value="ECO:0007669"/>
    <property type="project" value="UniProtKB-UniRule"/>
</dbReference>
<evidence type="ECO:0000256" key="13">
    <source>
        <dbReference type="ARBA" id="ARBA00023324"/>
    </source>
</evidence>
<feature type="binding site" evidence="16">
    <location>
        <position position="73"/>
    </location>
    <ligand>
        <name>Ca(2+)</name>
        <dbReference type="ChEBI" id="CHEBI:29108"/>
        <label>1</label>
    </ligand>
</feature>
<proteinExistence type="inferred from homology"/>
<dbReference type="PANTHER" id="PTHR31388">
    <property type="entry name" value="PEROXIDASE 72-RELATED"/>
    <property type="match status" value="1"/>
</dbReference>
<dbReference type="PROSITE" id="PS00436">
    <property type="entry name" value="PEROXIDASE_2"/>
    <property type="match status" value="1"/>
</dbReference>
<evidence type="ECO:0000256" key="5">
    <source>
        <dbReference type="ARBA" id="ARBA00022559"/>
    </source>
</evidence>
<dbReference type="Proteomes" id="UP001163823">
    <property type="component" value="Chromosome 10"/>
</dbReference>
<feature type="binding site" evidence="16">
    <location>
        <position position="89"/>
    </location>
    <ligand>
        <name>Ca(2+)</name>
        <dbReference type="ChEBI" id="CHEBI:29108"/>
        <label>1</label>
    </ligand>
</feature>
<gene>
    <name evidence="21" type="ORF">O6P43_024694</name>
</gene>
<evidence type="ECO:0000256" key="11">
    <source>
        <dbReference type="ARBA" id="ARBA00023157"/>
    </source>
</evidence>
<comment type="function">
    <text evidence="2">Removal of H(2)O(2), oxidation of toxic reductants, biosynthesis and degradation of lignin, suberization, auxin catabolism, response to environmental stresses such as wounding, pathogen attack and oxidative stress. These functions might be dependent on each isozyme/isoform in each plant tissue.</text>
</comment>
<dbReference type="InterPro" id="IPR019794">
    <property type="entry name" value="Peroxidases_AS"/>
</dbReference>
<dbReference type="InterPro" id="IPR019793">
    <property type="entry name" value="Peroxidases_heam-ligand_BS"/>
</dbReference>